<organism evidence="2 3">
    <name type="scientific">Mesorhizobium helmanticense</name>
    <dbReference type="NCBI Taxonomy" id="1776423"/>
    <lineage>
        <taxon>Bacteria</taxon>
        <taxon>Pseudomonadati</taxon>
        <taxon>Pseudomonadota</taxon>
        <taxon>Alphaproteobacteria</taxon>
        <taxon>Hyphomicrobiales</taxon>
        <taxon>Phyllobacteriaceae</taxon>
        <taxon>Mesorhizobium</taxon>
    </lineage>
</organism>
<keyword evidence="3" id="KW-1185">Reference proteome</keyword>
<keyword evidence="1" id="KW-1133">Transmembrane helix</keyword>
<dbReference type="OrthoDB" id="8453746at2"/>
<feature type="transmembrane region" description="Helical" evidence="1">
    <location>
        <begin position="59"/>
        <end position="82"/>
    </location>
</feature>
<keyword evidence="1" id="KW-0472">Membrane</keyword>
<evidence type="ECO:0000256" key="1">
    <source>
        <dbReference type="SAM" id="Phobius"/>
    </source>
</evidence>
<accession>A0A2T4IUG5</accession>
<protein>
    <submittedName>
        <fullName evidence="2">Uncharacterized protein</fullName>
    </submittedName>
</protein>
<keyword evidence="1" id="KW-0812">Transmembrane</keyword>
<sequence>MGDLTVGFLGAAVGVLIAIFGNVVLLPFVLRQQNQRLAENYRAPVFGWDKQKVASLTRLMYRFQMPILFGFVGAVAAIQMFGSGKWVH</sequence>
<dbReference type="AlphaFoldDB" id="A0A2T4IUG5"/>
<evidence type="ECO:0000313" key="3">
    <source>
        <dbReference type="Proteomes" id="UP000240259"/>
    </source>
</evidence>
<dbReference type="Proteomes" id="UP000240259">
    <property type="component" value="Unassembled WGS sequence"/>
</dbReference>
<evidence type="ECO:0000313" key="2">
    <source>
        <dbReference type="EMBL" id="PTE09280.1"/>
    </source>
</evidence>
<dbReference type="RefSeq" id="WP_107650349.1">
    <property type="nucleotide sequence ID" value="NZ_PZJX01000029.1"/>
</dbReference>
<feature type="transmembrane region" description="Helical" evidence="1">
    <location>
        <begin position="6"/>
        <end position="30"/>
    </location>
</feature>
<dbReference type="EMBL" id="PZJX01000029">
    <property type="protein sequence ID" value="PTE09280.1"/>
    <property type="molecule type" value="Genomic_DNA"/>
</dbReference>
<proteinExistence type="predicted"/>
<name>A0A2T4IUG5_9HYPH</name>
<reference evidence="2 3" key="1">
    <citation type="submission" date="2018-03" db="EMBL/GenBank/DDBJ databases">
        <title>Genome sequence of the symbiotic type strain Mesorhizobium helmanticense CSLC115NT isolated from Lotus corniculatus nodules.</title>
        <authorList>
            <person name="Sannazzaro A.I."/>
            <person name="Torres Tejerizo G.A."/>
            <person name="Dip D."/>
            <person name="Caballero M."/>
            <person name="Pistorio M."/>
            <person name="Estrella M.J."/>
        </authorList>
    </citation>
    <scope>NUCLEOTIDE SEQUENCE [LARGE SCALE GENOMIC DNA]</scope>
    <source>
        <strain evidence="2 3">CSLC115N</strain>
    </source>
</reference>
<gene>
    <name evidence="2" type="ORF">C9427_17365</name>
</gene>
<comment type="caution">
    <text evidence="2">The sequence shown here is derived from an EMBL/GenBank/DDBJ whole genome shotgun (WGS) entry which is preliminary data.</text>
</comment>